<evidence type="ECO:0000313" key="2">
    <source>
        <dbReference type="EMBL" id="KIM57017.1"/>
    </source>
</evidence>
<reference evidence="3" key="2">
    <citation type="submission" date="2015-01" db="EMBL/GenBank/DDBJ databases">
        <title>Evolutionary Origins and Diversification of the Mycorrhizal Mutualists.</title>
        <authorList>
            <consortium name="DOE Joint Genome Institute"/>
            <consortium name="Mycorrhizal Genomics Consortium"/>
            <person name="Kohler A."/>
            <person name="Kuo A."/>
            <person name="Nagy L.G."/>
            <person name="Floudas D."/>
            <person name="Copeland A."/>
            <person name="Barry K.W."/>
            <person name="Cichocki N."/>
            <person name="Veneault-Fourrey C."/>
            <person name="LaButti K."/>
            <person name="Lindquist E.A."/>
            <person name="Lipzen A."/>
            <person name="Lundell T."/>
            <person name="Morin E."/>
            <person name="Murat C."/>
            <person name="Riley R."/>
            <person name="Ohm R."/>
            <person name="Sun H."/>
            <person name="Tunlid A."/>
            <person name="Henrissat B."/>
            <person name="Grigoriev I.V."/>
            <person name="Hibbett D.S."/>
            <person name="Martin F."/>
        </authorList>
    </citation>
    <scope>NUCLEOTIDE SEQUENCE [LARGE SCALE GENOMIC DNA]</scope>
    <source>
        <strain evidence="3">Foug A</strain>
    </source>
</reference>
<dbReference type="HOGENOM" id="CLU_1611753_0_0_1"/>
<evidence type="ECO:0000256" key="1">
    <source>
        <dbReference type="SAM" id="MobiDB-lite"/>
    </source>
</evidence>
<dbReference type="Proteomes" id="UP000053989">
    <property type="component" value="Unassembled WGS sequence"/>
</dbReference>
<dbReference type="InParanoid" id="A0A0C2ZX28"/>
<organism evidence="2 3">
    <name type="scientific">Scleroderma citrinum Foug A</name>
    <dbReference type="NCBI Taxonomy" id="1036808"/>
    <lineage>
        <taxon>Eukaryota</taxon>
        <taxon>Fungi</taxon>
        <taxon>Dikarya</taxon>
        <taxon>Basidiomycota</taxon>
        <taxon>Agaricomycotina</taxon>
        <taxon>Agaricomycetes</taxon>
        <taxon>Agaricomycetidae</taxon>
        <taxon>Boletales</taxon>
        <taxon>Sclerodermatineae</taxon>
        <taxon>Sclerodermataceae</taxon>
        <taxon>Scleroderma</taxon>
    </lineage>
</organism>
<evidence type="ECO:0000313" key="3">
    <source>
        <dbReference type="Proteomes" id="UP000053989"/>
    </source>
</evidence>
<dbReference type="AlphaFoldDB" id="A0A0C2ZX28"/>
<sequence length="165" mass="17993">MPSNRSCTTWLTTKNSALQSSFLTSQQKTRRVHRKNSGPGRALASSVLTPVTPLPHPQTQLPGLAVHNVCCPHLAPAEIEGFNFSLFKRSLCPAFPCRAAHTRSHGHITVEYDGPVSVSVNALTTHVISYLTASSHALSEDGFGLCQRVRRDFDGNAQWIPPIKP</sequence>
<reference evidence="2 3" key="1">
    <citation type="submission" date="2014-04" db="EMBL/GenBank/DDBJ databases">
        <authorList>
            <consortium name="DOE Joint Genome Institute"/>
            <person name="Kuo A."/>
            <person name="Kohler A."/>
            <person name="Nagy L.G."/>
            <person name="Floudas D."/>
            <person name="Copeland A."/>
            <person name="Barry K.W."/>
            <person name="Cichocki N."/>
            <person name="Veneault-Fourrey C."/>
            <person name="LaButti K."/>
            <person name="Lindquist E.A."/>
            <person name="Lipzen A."/>
            <person name="Lundell T."/>
            <person name="Morin E."/>
            <person name="Murat C."/>
            <person name="Sun H."/>
            <person name="Tunlid A."/>
            <person name="Henrissat B."/>
            <person name="Grigoriev I.V."/>
            <person name="Hibbett D.S."/>
            <person name="Martin F."/>
            <person name="Nordberg H.P."/>
            <person name="Cantor M.N."/>
            <person name="Hua S.X."/>
        </authorList>
    </citation>
    <scope>NUCLEOTIDE SEQUENCE [LARGE SCALE GENOMIC DNA]</scope>
    <source>
        <strain evidence="2 3">Foug A</strain>
    </source>
</reference>
<gene>
    <name evidence="2" type="ORF">SCLCIDRAFT_1219854</name>
</gene>
<proteinExistence type="predicted"/>
<name>A0A0C2ZX28_9AGAM</name>
<dbReference type="EMBL" id="KN822107">
    <property type="protein sequence ID" value="KIM57017.1"/>
    <property type="molecule type" value="Genomic_DNA"/>
</dbReference>
<keyword evidence="3" id="KW-1185">Reference proteome</keyword>
<accession>A0A0C2ZX28</accession>
<protein>
    <submittedName>
        <fullName evidence="2">Uncharacterized protein</fullName>
    </submittedName>
</protein>
<feature type="region of interest" description="Disordered" evidence="1">
    <location>
        <begin position="22"/>
        <end position="42"/>
    </location>
</feature>